<dbReference type="SUPFAM" id="SSF53335">
    <property type="entry name" value="S-adenosyl-L-methionine-dependent methyltransferases"/>
    <property type="match status" value="1"/>
</dbReference>
<keyword evidence="2 5" id="KW-0808">Transferase</keyword>
<dbReference type="Gene3D" id="3.30.70.1170">
    <property type="entry name" value="Sun protein, domain 3"/>
    <property type="match status" value="1"/>
</dbReference>
<proteinExistence type="inferred from homology"/>
<comment type="caution">
    <text evidence="5">Lacks conserved residue(s) required for the propagation of feature annotation.</text>
</comment>
<dbReference type="Pfam" id="PF01189">
    <property type="entry name" value="Methyltr_RsmB-F"/>
    <property type="match status" value="1"/>
</dbReference>
<evidence type="ECO:0000256" key="3">
    <source>
        <dbReference type="ARBA" id="ARBA00022691"/>
    </source>
</evidence>
<evidence type="ECO:0000259" key="6">
    <source>
        <dbReference type="PROSITE" id="PS51686"/>
    </source>
</evidence>
<dbReference type="Gene3D" id="3.40.50.150">
    <property type="entry name" value="Vaccinia Virus protein VP39"/>
    <property type="match status" value="1"/>
</dbReference>
<dbReference type="PANTHER" id="PTHR22807">
    <property type="entry name" value="NOP2 YEAST -RELATED NOL1/NOP2/FMU SUN DOMAIN-CONTAINING"/>
    <property type="match status" value="1"/>
</dbReference>
<sequence>MTPVARISAAIEVLDDIIDRRRPAADALKDWGLSHRFAGSKDRRAIGDLVFDALRHRSSAAFAAGDENGRAIILGLFRVHRGLDVPSIERLISGERFAPLPLTDEERAVLGADRLAEAPDHVRGDYPEWLAEELGRVFGEDVVAEMQAMAASAPLDLRVNTLKSEPDNAARELTSELGRAPERPALSPLCLRLPLEPERGEPHIASTECFLKGHIEIQDLGSQLAAEFAGARPGMQVLDFCAGGGGKTLAMAPAMQNHGQIFAYDSDRRRLAPIHDRLARAGIRNVQVRTPKPGSDVLDDLEKRMDLVLVDAPCTGTGTWRRNPDAKWRIRPGSLAERQKDQAAVIEAAARYVKTGGRLAYITCSLLESENSDRVAAFLADHPGFEAVDPETLVAAYETEAMIETGDAVRRLPLGLMLTPRRSGTDGFFIAVLVRRS</sequence>
<reference evidence="7 8" key="1">
    <citation type="submission" date="2016-11" db="EMBL/GenBank/DDBJ databases">
        <authorList>
            <person name="Jaros S."/>
            <person name="Januszkiewicz K."/>
            <person name="Wedrychowicz H."/>
        </authorList>
    </citation>
    <scope>NUCLEOTIDE SEQUENCE [LARGE SCALE GENOMIC DNA]</scope>
    <source>
        <strain evidence="7 8">DSM 19436</strain>
    </source>
</reference>
<feature type="domain" description="SAM-dependent MTase RsmB/NOP-type" evidence="6">
    <location>
        <begin position="145"/>
        <end position="436"/>
    </location>
</feature>
<dbReference type="InterPro" id="IPR029063">
    <property type="entry name" value="SAM-dependent_MTases_sf"/>
</dbReference>
<dbReference type="PROSITE" id="PS51686">
    <property type="entry name" value="SAM_MT_RSMB_NOP"/>
    <property type="match status" value="1"/>
</dbReference>
<dbReference type="OrthoDB" id="9810297at2"/>
<evidence type="ECO:0000256" key="4">
    <source>
        <dbReference type="ARBA" id="ARBA00022884"/>
    </source>
</evidence>
<dbReference type="EMBL" id="FQUP01000003">
    <property type="protein sequence ID" value="SHG01896.1"/>
    <property type="molecule type" value="Genomic_DNA"/>
</dbReference>
<evidence type="ECO:0000256" key="1">
    <source>
        <dbReference type="ARBA" id="ARBA00022603"/>
    </source>
</evidence>
<dbReference type="Proteomes" id="UP000184485">
    <property type="component" value="Unassembled WGS sequence"/>
</dbReference>
<dbReference type="InterPro" id="IPR054728">
    <property type="entry name" value="RsmB-like_ferredoxin"/>
</dbReference>
<dbReference type="RefSeq" id="WP_073054913.1">
    <property type="nucleotide sequence ID" value="NZ_FQUP01000003.1"/>
</dbReference>
<dbReference type="GO" id="GO:0003723">
    <property type="term" value="F:RNA binding"/>
    <property type="evidence" value="ECO:0007669"/>
    <property type="project" value="UniProtKB-UniRule"/>
</dbReference>
<feature type="binding site" evidence="5">
    <location>
        <position position="265"/>
    </location>
    <ligand>
        <name>S-adenosyl-L-methionine</name>
        <dbReference type="ChEBI" id="CHEBI:59789"/>
    </ligand>
</feature>
<dbReference type="Pfam" id="PF22458">
    <property type="entry name" value="RsmF-B_ferredox"/>
    <property type="match status" value="1"/>
</dbReference>
<dbReference type="PRINTS" id="PR02008">
    <property type="entry name" value="RCMTFAMILY"/>
</dbReference>
<protein>
    <submittedName>
        <fullName evidence="7">16S rRNA (Cytosine967-C5)-methyltransferase</fullName>
    </submittedName>
</protein>
<gene>
    <name evidence="7" type="ORF">SAMN02745157_3372</name>
</gene>
<evidence type="ECO:0000256" key="5">
    <source>
        <dbReference type="PROSITE-ProRule" id="PRU01023"/>
    </source>
</evidence>
<feature type="binding site" evidence="5">
    <location>
        <position position="311"/>
    </location>
    <ligand>
        <name>S-adenosyl-L-methionine</name>
        <dbReference type="ChEBI" id="CHEBI:59789"/>
    </ligand>
</feature>
<keyword evidence="1 5" id="KW-0489">Methyltransferase</keyword>
<keyword evidence="8" id="KW-1185">Reference proteome</keyword>
<dbReference type="GO" id="GO:0008173">
    <property type="term" value="F:RNA methyltransferase activity"/>
    <property type="evidence" value="ECO:0007669"/>
    <property type="project" value="InterPro"/>
</dbReference>
<dbReference type="AlphaFoldDB" id="A0A1M5GDX0"/>
<evidence type="ECO:0000313" key="7">
    <source>
        <dbReference type="EMBL" id="SHG01896.1"/>
    </source>
</evidence>
<dbReference type="InterPro" id="IPR001678">
    <property type="entry name" value="MeTrfase_RsmB-F_NOP2_dom"/>
</dbReference>
<dbReference type="InterPro" id="IPR023267">
    <property type="entry name" value="RCMT"/>
</dbReference>
<dbReference type="InterPro" id="IPR049560">
    <property type="entry name" value="MeTrfase_RsmB-F_NOP2_cat"/>
</dbReference>
<comment type="similarity">
    <text evidence="5">Belongs to the class I-like SAM-binding methyltransferase superfamily. RsmB/NOP family.</text>
</comment>
<evidence type="ECO:0000256" key="2">
    <source>
        <dbReference type="ARBA" id="ARBA00022679"/>
    </source>
</evidence>
<keyword evidence="4 5" id="KW-0694">RNA-binding</keyword>
<organism evidence="7 8">
    <name type="scientific">Kaistia soli DSM 19436</name>
    <dbReference type="NCBI Taxonomy" id="1122133"/>
    <lineage>
        <taxon>Bacteria</taxon>
        <taxon>Pseudomonadati</taxon>
        <taxon>Pseudomonadota</taxon>
        <taxon>Alphaproteobacteria</taxon>
        <taxon>Hyphomicrobiales</taxon>
        <taxon>Kaistiaceae</taxon>
        <taxon>Kaistia</taxon>
    </lineage>
</organism>
<evidence type="ECO:0000313" key="8">
    <source>
        <dbReference type="Proteomes" id="UP000184485"/>
    </source>
</evidence>
<dbReference type="GO" id="GO:0001510">
    <property type="term" value="P:RNA methylation"/>
    <property type="evidence" value="ECO:0007669"/>
    <property type="project" value="InterPro"/>
</dbReference>
<accession>A0A1M5GDX0</accession>
<keyword evidence="3 5" id="KW-0949">S-adenosyl-L-methionine</keyword>
<dbReference type="STRING" id="1122133.SAMN02745157_3372"/>
<dbReference type="PANTHER" id="PTHR22807:SF53">
    <property type="entry name" value="RIBOSOMAL RNA SMALL SUBUNIT METHYLTRANSFERASE B-RELATED"/>
    <property type="match status" value="1"/>
</dbReference>
<feature type="active site" description="Nucleophile" evidence="5">
    <location>
        <position position="364"/>
    </location>
</feature>
<dbReference type="CDD" id="cd02440">
    <property type="entry name" value="AdoMet_MTases"/>
    <property type="match status" value="1"/>
</dbReference>
<name>A0A1M5GDX0_9HYPH</name>